<proteinExistence type="predicted"/>
<reference evidence="1 2" key="1">
    <citation type="submission" date="2016-03" db="EMBL/GenBank/DDBJ databases">
        <title>Draft genome sequence of Gluconobacter cerinus strain CECT 9110.</title>
        <authorList>
            <person name="Sainz F."/>
            <person name="Mas A."/>
            <person name="Torija M.J."/>
        </authorList>
    </citation>
    <scope>NUCLEOTIDE SEQUENCE [LARGE SCALE GENOMIC DNA]</scope>
    <source>
        <strain evidence="1 2">CECT 9110</strain>
    </source>
</reference>
<gene>
    <name evidence="1" type="ORF">A0123_02967</name>
</gene>
<comment type="caution">
    <text evidence="1">The sequence shown here is derived from an EMBL/GenBank/DDBJ whole genome shotgun (WGS) entry which is preliminary data.</text>
</comment>
<protein>
    <submittedName>
        <fullName evidence="1">Uncharacterized protein</fullName>
    </submittedName>
</protein>
<dbReference type="EMBL" id="LUTU01000016">
    <property type="protein sequence ID" value="OAJ66452.1"/>
    <property type="molecule type" value="Genomic_DNA"/>
</dbReference>
<accession>A0A1B6VGV3</accession>
<sequence>MAPVAADEVVTLGRSLSSPVALQTAAPQSAEMTLMFVARLQNAPASGNGNIGVMGATFYNSTSLNGWNGLMFGLGAGNALLYVCNDVNGSLSTQYEGAAITGAQAQAWGLYVARISSSGGSGITATVRALSAGTEKTQSWSGSIYSKSGETPTVMLGADYLSLFGTTQSIQLKRGFVWNAALSDADIAAMAALIRTDLAADGVIV</sequence>
<name>A0A1B6VGV3_9PROT</name>
<evidence type="ECO:0000313" key="2">
    <source>
        <dbReference type="Proteomes" id="UP000077786"/>
    </source>
</evidence>
<dbReference type="AlphaFoldDB" id="A0A1B6VGV3"/>
<dbReference type="Proteomes" id="UP000077786">
    <property type="component" value="Unassembled WGS sequence"/>
</dbReference>
<evidence type="ECO:0000313" key="1">
    <source>
        <dbReference type="EMBL" id="OAJ66452.1"/>
    </source>
</evidence>
<organism evidence="1 2">
    <name type="scientific">Gluconobacter cerinus</name>
    <dbReference type="NCBI Taxonomy" id="38307"/>
    <lineage>
        <taxon>Bacteria</taxon>
        <taxon>Pseudomonadati</taxon>
        <taxon>Pseudomonadota</taxon>
        <taxon>Alphaproteobacteria</taxon>
        <taxon>Acetobacterales</taxon>
        <taxon>Acetobacteraceae</taxon>
        <taxon>Gluconobacter</taxon>
    </lineage>
</organism>
<dbReference type="PATRIC" id="fig|38307.3.peg.3103"/>